<proteinExistence type="predicted"/>
<dbReference type="OrthoDB" id="2366513at2759"/>
<keyword evidence="3" id="KW-1185">Reference proteome</keyword>
<feature type="transmembrane region" description="Helical" evidence="1">
    <location>
        <begin position="23"/>
        <end position="43"/>
    </location>
</feature>
<feature type="transmembrane region" description="Helical" evidence="1">
    <location>
        <begin position="143"/>
        <end position="161"/>
    </location>
</feature>
<evidence type="ECO:0000256" key="1">
    <source>
        <dbReference type="SAM" id="Phobius"/>
    </source>
</evidence>
<feature type="transmembrane region" description="Helical" evidence="1">
    <location>
        <begin position="55"/>
        <end position="72"/>
    </location>
</feature>
<feature type="non-terminal residue" evidence="2">
    <location>
        <position position="1"/>
    </location>
</feature>
<comment type="caution">
    <text evidence="2">The sequence shown here is derived from an EMBL/GenBank/DDBJ whole genome shotgun (WGS) entry which is preliminary data.</text>
</comment>
<dbReference type="AlphaFoldDB" id="A0A9N9P3D1"/>
<feature type="transmembrane region" description="Helical" evidence="1">
    <location>
        <begin position="181"/>
        <end position="199"/>
    </location>
</feature>
<reference evidence="2" key="1">
    <citation type="submission" date="2021-06" db="EMBL/GenBank/DDBJ databases">
        <authorList>
            <person name="Kallberg Y."/>
            <person name="Tangrot J."/>
            <person name="Rosling A."/>
        </authorList>
    </citation>
    <scope>NUCLEOTIDE SEQUENCE</scope>
    <source>
        <strain evidence="2">MA453B</strain>
    </source>
</reference>
<dbReference type="EMBL" id="CAJVPY010023090">
    <property type="protein sequence ID" value="CAG8784453.1"/>
    <property type="molecule type" value="Genomic_DNA"/>
</dbReference>
<organism evidence="2 3">
    <name type="scientific">Dentiscutata erythropus</name>
    <dbReference type="NCBI Taxonomy" id="1348616"/>
    <lineage>
        <taxon>Eukaryota</taxon>
        <taxon>Fungi</taxon>
        <taxon>Fungi incertae sedis</taxon>
        <taxon>Mucoromycota</taxon>
        <taxon>Glomeromycotina</taxon>
        <taxon>Glomeromycetes</taxon>
        <taxon>Diversisporales</taxon>
        <taxon>Gigasporaceae</taxon>
        <taxon>Dentiscutata</taxon>
    </lineage>
</organism>
<dbReference type="Proteomes" id="UP000789405">
    <property type="component" value="Unassembled WGS sequence"/>
</dbReference>
<feature type="non-terminal residue" evidence="2">
    <location>
        <position position="216"/>
    </location>
</feature>
<protein>
    <submittedName>
        <fullName evidence="2">19750_t:CDS:1</fullName>
    </submittedName>
</protein>
<feature type="transmembrane region" description="Helical" evidence="1">
    <location>
        <begin position="78"/>
        <end position="97"/>
    </location>
</feature>
<evidence type="ECO:0000313" key="2">
    <source>
        <dbReference type="EMBL" id="CAG8784453.1"/>
    </source>
</evidence>
<gene>
    <name evidence="2" type="ORF">DERYTH_LOCUS20103</name>
</gene>
<feature type="transmembrane region" description="Helical" evidence="1">
    <location>
        <begin position="118"/>
        <end position="137"/>
    </location>
</feature>
<name>A0A9N9P3D1_9GLOM</name>
<evidence type="ECO:0000313" key="3">
    <source>
        <dbReference type="Proteomes" id="UP000789405"/>
    </source>
</evidence>
<keyword evidence="1" id="KW-0812">Transmembrane</keyword>
<keyword evidence="1" id="KW-0472">Membrane</keyword>
<sequence length="216" mass="24421">VVAFTQLVNPTTVPDTNISPAVYTSRLSALLYFLLIIFAIYQWSAQVNDVIVDGVSYNFIIIGILYGSWFLITLFRLYLVEAIIHTTFTVFLVITYYKLEYYYPPEGIFDNLLIHKVFSIWTAYSLYGSTLGFWIAIPALDNLTLSIIALIILICIGWFVVDYYPTIISFFIIDYSPKSDFIFSAVIVWCLIGVAARQVDVLPIIVTTTTGIGLIS</sequence>
<keyword evidence="1" id="KW-1133">Transmembrane helix</keyword>
<accession>A0A9N9P3D1</accession>